<protein>
    <recommendedName>
        <fullName evidence="11">Carboxypeptidase</fullName>
    </recommendedName>
</protein>
<organism evidence="9 10">
    <name type="scientific">Panicum virgatum</name>
    <name type="common">Blackwell switchgrass</name>
    <dbReference type="NCBI Taxonomy" id="38727"/>
    <lineage>
        <taxon>Eukaryota</taxon>
        <taxon>Viridiplantae</taxon>
        <taxon>Streptophyta</taxon>
        <taxon>Embryophyta</taxon>
        <taxon>Tracheophyta</taxon>
        <taxon>Spermatophyta</taxon>
        <taxon>Magnoliopsida</taxon>
        <taxon>Liliopsida</taxon>
        <taxon>Poales</taxon>
        <taxon>Poaceae</taxon>
        <taxon>PACMAD clade</taxon>
        <taxon>Panicoideae</taxon>
        <taxon>Panicodae</taxon>
        <taxon>Paniceae</taxon>
        <taxon>Panicinae</taxon>
        <taxon>Panicum</taxon>
        <taxon>Panicum sect. Hiantes</taxon>
    </lineage>
</organism>
<feature type="chain" id="PRO_5035945467" description="Carboxypeptidase" evidence="8">
    <location>
        <begin position="26"/>
        <end position="422"/>
    </location>
</feature>
<keyword evidence="7" id="KW-0325">Glycoprotein</keyword>
<name>A0A8T0W8A1_PANVG</name>
<evidence type="ECO:0000313" key="10">
    <source>
        <dbReference type="Proteomes" id="UP000823388"/>
    </source>
</evidence>
<dbReference type="AlphaFoldDB" id="A0A8T0W8A1"/>
<dbReference type="PANTHER" id="PTHR11802:SF512">
    <property type="entry name" value="CARBOXYPEPTIDASE"/>
    <property type="match status" value="1"/>
</dbReference>
<evidence type="ECO:0000256" key="4">
    <source>
        <dbReference type="ARBA" id="ARBA00022729"/>
    </source>
</evidence>
<evidence type="ECO:0000256" key="5">
    <source>
        <dbReference type="ARBA" id="ARBA00022801"/>
    </source>
</evidence>
<comment type="caution">
    <text evidence="9">The sequence shown here is derived from an EMBL/GenBank/DDBJ whole genome shotgun (WGS) entry which is preliminary data.</text>
</comment>
<dbReference type="Pfam" id="PF00450">
    <property type="entry name" value="Peptidase_S10"/>
    <property type="match status" value="1"/>
</dbReference>
<dbReference type="EMBL" id="CM029039">
    <property type="protein sequence ID" value="KAG2643900.1"/>
    <property type="molecule type" value="Genomic_DNA"/>
</dbReference>
<dbReference type="GO" id="GO:0004185">
    <property type="term" value="F:serine-type carboxypeptidase activity"/>
    <property type="evidence" value="ECO:0007669"/>
    <property type="project" value="InterPro"/>
</dbReference>
<evidence type="ECO:0000256" key="7">
    <source>
        <dbReference type="ARBA" id="ARBA00023180"/>
    </source>
</evidence>
<gene>
    <name evidence="9" type="ORF">PVAP13_2KG354800</name>
</gene>
<accession>A0A8T0W8A1</accession>
<comment type="similarity">
    <text evidence="1">Belongs to the peptidase S10 family.</text>
</comment>
<dbReference type="Gene3D" id="3.40.50.1820">
    <property type="entry name" value="alpha/beta hydrolase"/>
    <property type="match status" value="2"/>
</dbReference>
<keyword evidence="6" id="KW-1015">Disulfide bond</keyword>
<evidence type="ECO:0000256" key="3">
    <source>
        <dbReference type="ARBA" id="ARBA00022670"/>
    </source>
</evidence>
<proteinExistence type="inferred from homology"/>
<dbReference type="InterPro" id="IPR029058">
    <property type="entry name" value="AB_hydrolase_fold"/>
</dbReference>
<evidence type="ECO:0000256" key="2">
    <source>
        <dbReference type="ARBA" id="ARBA00022645"/>
    </source>
</evidence>
<keyword evidence="2" id="KW-0121">Carboxypeptidase</keyword>
<evidence type="ECO:0000256" key="6">
    <source>
        <dbReference type="ARBA" id="ARBA00023157"/>
    </source>
</evidence>
<keyword evidence="3" id="KW-0645">Protease</keyword>
<dbReference type="PANTHER" id="PTHR11802">
    <property type="entry name" value="SERINE PROTEASE FAMILY S10 SERINE CARBOXYPEPTIDASE"/>
    <property type="match status" value="1"/>
</dbReference>
<sequence>MRTDAYLTHLIFLLLVSVAVLHAHASQKAQLENVAVLHAHASQQAQLEKFILSRRARTSSSEASLHGWSGVSVRSSLQVRAGYLGSDQSALKAADKIPALPGQPKGVDFDQYGGYVTVDEKNGRALFYYFVEAPQDASSKPLLLWLNGGPGCSSLGFGGMLELGPFRVNNDNKTHNMHHNRTIINLQGILVGNPYLDRYKNQKGRFEYLHSHGLFSDEVLANVTSHCNFNSSDAEACLRTTDWFYYGPVDPYNIYAPICIDEPDGSYHSSSYLPGYNACDYYPTVTYLNNPLVQEAFHARKTEWGGCTDLGWKDAPDSMVPTLKWLIKHGLPIWLFSGDFDAICPLTATRYTIQDLNLSVTKPWRPWTANMEVGGYVQQYTGGFTFVSVRAAGHMVPSFQPERGLILLHYFLKGVLPPFTQE</sequence>
<dbReference type="InterPro" id="IPR001563">
    <property type="entry name" value="Peptidase_S10"/>
</dbReference>
<dbReference type="GO" id="GO:0005773">
    <property type="term" value="C:vacuole"/>
    <property type="evidence" value="ECO:0007669"/>
    <property type="project" value="TreeGrafter"/>
</dbReference>
<keyword evidence="4 8" id="KW-0732">Signal</keyword>
<evidence type="ECO:0000313" key="9">
    <source>
        <dbReference type="EMBL" id="KAG2643900.1"/>
    </source>
</evidence>
<dbReference type="Gene3D" id="3.40.50.11320">
    <property type="match status" value="1"/>
</dbReference>
<dbReference type="Gene3D" id="6.10.250.940">
    <property type="match status" value="1"/>
</dbReference>
<reference evidence="9" key="1">
    <citation type="submission" date="2020-05" db="EMBL/GenBank/DDBJ databases">
        <title>WGS assembly of Panicum virgatum.</title>
        <authorList>
            <person name="Lovell J.T."/>
            <person name="Jenkins J."/>
            <person name="Shu S."/>
            <person name="Juenger T.E."/>
            <person name="Schmutz J."/>
        </authorList>
    </citation>
    <scope>NUCLEOTIDE SEQUENCE</scope>
    <source>
        <strain evidence="9">AP13</strain>
    </source>
</reference>
<evidence type="ECO:0000256" key="8">
    <source>
        <dbReference type="SAM" id="SignalP"/>
    </source>
</evidence>
<keyword evidence="10" id="KW-1185">Reference proteome</keyword>
<dbReference type="Proteomes" id="UP000823388">
    <property type="component" value="Chromosome 2K"/>
</dbReference>
<evidence type="ECO:0000256" key="1">
    <source>
        <dbReference type="ARBA" id="ARBA00009431"/>
    </source>
</evidence>
<feature type="signal peptide" evidence="8">
    <location>
        <begin position="1"/>
        <end position="25"/>
    </location>
</feature>
<keyword evidence="5" id="KW-0378">Hydrolase</keyword>
<dbReference type="FunFam" id="3.40.50.11320:FF:000001">
    <property type="entry name" value="Carboxypeptidase"/>
    <property type="match status" value="1"/>
</dbReference>
<dbReference type="SUPFAM" id="SSF53474">
    <property type="entry name" value="alpha/beta-Hydrolases"/>
    <property type="match status" value="1"/>
</dbReference>
<evidence type="ECO:0008006" key="11">
    <source>
        <dbReference type="Google" id="ProtNLM"/>
    </source>
</evidence>
<dbReference type="GO" id="GO:0006508">
    <property type="term" value="P:proteolysis"/>
    <property type="evidence" value="ECO:0007669"/>
    <property type="project" value="UniProtKB-KW"/>
</dbReference>